<evidence type="ECO:0008006" key="4">
    <source>
        <dbReference type="Google" id="ProtNLM"/>
    </source>
</evidence>
<dbReference type="PANTHER" id="PTHR36440">
    <property type="entry name" value="PUTATIVE (AFU_ORTHOLOGUE AFUA_8G07350)-RELATED"/>
    <property type="match status" value="1"/>
</dbReference>
<dbReference type="SUPFAM" id="SSF51182">
    <property type="entry name" value="RmlC-like cupins"/>
    <property type="match status" value="1"/>
</dbReference>
<dbReference type="InterPro" id="IPR010424">
    <property type="entry name" value="EutQ"/>
</dbReference>
<protein>
    <recommendedName>
        <fullName evidence="4">Cupin 2 conserved barrel domain-containing protein</fullName>
    </recommendedName>
</protein>
<comment type="caution">
    <text evidence="2">The sequence shown here is derived from an EMBL/GenBank/DDBJ whole genome shotgun (WGS) entry which is preliminary data.</text>
</comment>
<evidence type="ECO:0000313" key="2">
    <source>
        <dbReference type="EMBL" id="CAF4074550.1"/>
    </source>
</evidence>
<dbReference type="EMBL" id="CAJNOK010017689">
    <property type="protein sequence ID" value="CAF1268776.1"/>
    <property type="molecule type" value="Genomic_DNA"/>
</dbReference>
<dbReference type="InterPro" id="IPR011051">
    <property type="entry name" value="RmlC_Cupin_sf"/>
</dbReference>
<dbReference type="Gene3D" id="2.60.120.10">
    <property type="entry name" value="Jelly Rolls"/>
    <property type="match status" value="1"/>
</dbReference>
<dbReference type="EMBL" id="CAJOBA010039249">
    <property type="protein sequence ID" value="CAF4074550.1"/>
    <property type="molecule type" value="Genomic_DNA"/>
</dbReference>
<proteinExistence type="predicted"/>
<sequence>MRFKIFADKNQVKIINIYIVSSFILQFNCDHIFQKVILRRKGLKTKLRLSVLEVIMKSNICVILTILCSSISFLNALNIDNLQNTVQNYSSQNILNLIQSIGNQVDQFVRQTKRPSVILLPGEGESVRALPFPNSTRIYKLRGKDTNGLFTMMEGNILIGEGPQLHIHHWDWFMYQTRPSKDETFRVLDGELQFIIDNRTFFARAGEVIHAPKETKMSFRNYNSTNARLQIIFTPSGIEDYFAKVSKVYMVEPIDHKRSDEIAKEFGMDMLGMPDWDSLTVS</sequence>
<organism evidence="2 3">
    <name type="scientific">Didymodactylos carnosus</name>
    <dbReference type="NCBI Taxonomy" id="1234261"/>
    <lineage>
        <taxon>Eukaryota</taxon>
        <taxon>Metazoa</taxon>
        <taxon>Spiralia</taxon>
        <taxon>Gnathifera</taxon>
        <taxon>Rotifera</taxon>
        <taxon>Eurotatoria</taxon>
        <taxon>Bdelloidea</taxon>
        <taxon>Philodinida</taxon>
        <taxon>Philodinidae</taxon>
        <taxon>Didymodactylos</taxon>
    </lineage>
</organism>
<dbReference type="InterPro" id="IPR014710">
    <property type="entry name" value="RmlC-like_jellyroll"/>
</dbReference>
<dbReference type="Pfam" id="PF06249">
    <property type="entry name" value="EutQ"/>
    <property type="match status" value="1"/>
</dbReference>
<name>A0A8S2Q0C1_9BILA</name>
<dbReference type="PANTHER" id="PTHR36440:SF1">
    <property type="entry name" value="PUTATIVE (AFU_ORTHOLOGUE AFUA_8G07350)-RELATED"/>
    <property type="match status" value="1"/>
</dbReference>
<dbReference type="Proteomes" id="UP000682733">
    <property type="component" value="Unassembled WGS sequence"/>
</dbReference>
<dbReference type="Proteomes" id="UP000677228">
    <property type="component" value="Unassembled WGS sequence"/>
</dbReference>
<accession>A0A8S2Q0C1</accession>
<gene>
    <name evidence="1" type="ORF">OVA965_LOCUS27083</name>
    <name evidence="2" type="ORF">TMI583_LOCUS27826</name>
</gene>
<reference evidence="2" key="1">
    <citation type="submission" date="2021-02" db="EMBL/GenBank/DDBJ databases">
        <authorList>
            <person name="Nowell W R."/>
        </authorList>
    </citation>
    <scope>NUCLEOTIDE SEQUENCE</scope>
</reference>
<evidence type="ECO:0000313" key="3">
    <source>
        <dbReference type="Proteomes" id="UP000682733"/>
    </source>
</evidence>
<dbReference type="InterPro" id="IPR053146">
    <property type="entry name" value="QDO-like"/>
</dbReference>
<dbReference type="AlphaFoldDB" id="A0A8S2Q0C1"/>
<evidence type="ECO:0000313" key="1">
    <source>
        <dbReference type="EMBL" id="CAF1268776.1"/>
    </source>
</evidence>